<dbReference type="Gene3D" id="3.10.180.10">
    <property type="entry name" value="2,3-Dihydroxybiphenyl 1,2-Dioxygenase, domain 1"/>
    <property type="match status" value="1"/>
</dbReference>
<dbReference type="Proteomes" id="UP000533306">
    <property type="component" value="Unassembled WGS sequence"/>
</dbReference>
<feature type="domain" description="Glyoxalase-like" evidence="1">
    <location>
        <begin position="11"/>
        <end position="197"/>
    </location>
</feature>
<keyword evidence="3" id="KW-1185">Reference proteome</keyword>
<dbReference type="PANTHER" id="PTHR40265">
    <property type="entry name" value="BLL2707 PROTEIN"/>
    <property type="match status" value="1"/>
</dbReference>
<evidence type="ECO:0000313" key="3">
    <source>
        <dbReference type="Proteomes" id="UP000533306"/>
    </source>
</evidence>
<dbReference type="SUPFAM" id="SSF54593">
    <property type="entry name" value="Glyoxalase/Bleomycin resistance protein/Dihydroxybiphenyl dioxygenase"/>
    <property type="match status" value="1"/>
</dbReference>
<dbReference type="PANTHER" id="PTHR40265:SF1">
    <property type="entry name" value="GLYOXALASE-LIKE DOMAIN-CONTAINING PROTEIN"/>
    <property type="match status" value="1"/>
</dbReference>
<gene>
    <name evidence="2" type="ORF">HNR59_002462</name>
</gene>
<reference evidence="2 3" key="1">
    <citation type="submission" date="2020-08" db="EMBL/GenBank/DDBJ databases">
        <title>Genomic Encyclopedia of Type Strains, Phase IV (KMG-IV): sequencing the most valuable type-strain genomes for metagenomic binning, comparative biology and taxonomic classification.</title>
        <authorList>
            <person name="Goeker M."/>
        </authorList>
    </citation>
    <scope>NUCLEOTIDE SEQUENCE [LARGE SCALE GENOMIC DNA]</scope>
    <source>
        <strain evidence="2 3">DSM 11099</strain>
    </source>
</reference>
<dbReference type="InterPro" id="IPR025870">
    <property type="entry name" value="Glyoxalase-like_dom"/>
</dbReference>
<sequence>MGQTAAMVRLLDHLVLPTADLDTARTRLNQLGFTVAPRGIHPFGTGNCCVYFADGTFIEPLVVVDECAAEVAVKSGNVFVARDRSYRQAFGTEGFSAVAFAGDNADDEHRAYVEAGISAGDRLDFSRPFIDAAGRSDTASFRLAFAALPDVEGTYVFTCQRVNSPKVDRSALEQHENGTTRICEIIAVSDDPAGTAGFLRLSAGYDLSGTSDGAVPDLPNARLRVLTSGQYAEKTGLAPRGHGVLSFEAVAFCVRDIDALRRGLVSRGIDHDIREGQVVVAPAPGQGTTFIFQESA</sequence>
<evidence type="ECO:0000313" key="2">
    <source>
        <dbReference type="EMBL" id="MBB6013117.1"/>
    </source>
</evidence>
<dbReference type="InterPro" id="IPR029068">
    <property type="entry name" value="Glyas_Bleomycin-R_OHBP_Dase"/>
</dbReference>
<organism evidence="2 3">
    <name type="scientific">Aquamicrobium lusatiense</name>
    <dbReference type="NCBI Taxonomy" id="89772"/>
    <lineage>
        <taxon>Bacteria</taxon>
        <taxon>Pseudomonadati</taxon>
        <taxon>Pseudomonadota</taxon>
        <taxon>Alphaproteobacteria</taxon>
        <taxon>Hyphomicrobiales</taxon>
        <taxon>Phyllobacteriaceae</taxon>
        <taxon>Aquamicrobium</taxon>
    </lineage>
</organism>
<dbReference type="EMBL" id="JACHEU010000001">
    <property type="protein sequence ID" value="MBB6013117.1"/>
    <property type="molecule type" value="Genomic_DNA"/>
</dbReference>
<dbReference type="AlphaFoldDB" id="A0A7W9S2X0"/>
<evidence type="ECO:0000259" key="1">
    <source>
        <dbReference type="Pfam" id="PF13468"/>
    </source>
</evidence>
<name>A0A7W9S2X0_9HYPH</name>
<proteinExistence type="predicted"/>
<dbReference type="RefSeq" id="WP_246374565.1">
    <property type="nucleotide sequence ID" value="NZ_JACHEU010000001.1"/>
</dbReference>
<comment type="caution">
    <text evidence="2">The sequence shown here is derived from an EMBL/GenBank/DDBJ whole genome shotgun (WGS) entry which is preliminary data.</text>
</comment>
<dbReference type="Pfam" id="PF13468">
    <property type="entry name" value="Glyoxalase_3"/>
    <property type="match status" value="1"/>
</dbReference>
<protein>
    <recommendedName>
        <fullName evidence="1">Glyoxalase-like domain-containing protein</fullName>
    </recommendedName>
</protein>
<accession>A0A7W9S2X0</accession>